<keyword evidence="2" id="KW-0812">Transmembrane</keyword>
<evidence type="ECO:0000313" key="8">
    <source>
        <dbReference type="Proteomes" id="UP000015453"/>
    </source>
</evidence>
<protein>
    <recommendedName>
        <fullName evidence="6">SUN domain-containing protein</fullName>
    </recommendedName>
</protein>
<proteinExistence type="predicted"/>
<dbReference type="AlphaFoldDB" id="S8CJ32"/>
<keyword evidence="8" id="KW-1185">Reference proteome</keyword>
<dbReference type="Proteomes" id="UP000015453">
    <property type="component" value="Unassembled WGS sequence"/>
</dbReference>
<feature type="region of interest" description="Disordered" evidence="5">
    <location>
        <begin position="200"/>
        <end position="220"/>
    </location>
</feature>
<accession>S8CJ32</accession>
<gene>
    <name evidence="7" type="ORF">M569_10099</name>
</gene>
<dbReference type="EMBL" id="AUSU01004674">
    <property type="protein sequence ID" value="EPS64681.1"/>
    <property type="molecule type" value="Genomic_DNA"/>
</dbReference>
<evidence type="ECO:0000256" key="2">
    <source>
        <dbReference type="ARBA" id="ARBA00022692"/>
    </source>
</evidence>
<dbReference type="OrthoDB" id="266334at2759"/>
<evidence type="ECO:0000259" key="6">
    <source>
        <dbReference type="PROSITE" id="PS51469"/>
    </source>
</evidence>
<comment type="caution">
    <text evidence="7">The sequence shown here is derived from an EMBL/GenBank/DDBJ whole genome shotgun (WGS) entry which is preliminary data.</text>
</comment>
<dbReference type="InterPro" id="IPR008979">
    <property type="entry name" value="Galactose-bd-like_sf"/>
</dbReference>
<dbReference type="PANTHER" id="PTHR12953">
    <property type="entry name" value="MEMBRANE PROTEIN CH1 RELATED"/>
    <property type="match status" value="1"/>
</dbReference>
<feature type="non-terminal residue" evidence="7">
    <location>
        <position position="1"/>
    </location>
</feature>
<evidence type="ECO:0000256" key="3">
    <source>
        <dbReference type="ARBA" id="ARBA00022989"/>
    </source>
</evidence>
<feature type="compositionally biased region" description="Polar residues" evidence="5">
    <location>
        <begin position="200"/>
        <end position="213"/>
    </location>
</feature>
<dbReference type="GO" id="GO:0034975">
    <property type="term" value="P:protein folding in endoplasmic reticulum"/>
    <property type="evidence" value="ECO:0007669"/>
    <property type="project" value="TreeGrafter"/>
</dbReference>
<evidence type="ECO:0000256" key="4">
    <source>
        <dbReference type="ARBA" id="ARBA00023136"/>
    </source>
</evidence>
<dbReference type="GO" id="GO:0012505">
    <property type="term" value="C:endomembrane system"/>
    <property type="evidence" value="ECO:0007669"/>
    <property type="project" value="UniProtKB-SubCell"/>
</dbReference>
<dbReference type="Gene3D" id="2.60.120.260">
    <property type="entry name" value="Galactose-binding domain-like"/>
    <property type="match status" value="1"/>
</dbReference>
<sequence>DTSSPKAPLGLDEFKTKAFSSGIDYPTGSITHRVEPGGAEYNYASASKGAKVLSSNKDAKGAFNILNRDKDKYLRNPCSAEEKFVVMELSEETLVDAFEIANLEHHSSNFKDLELLGSAIYPTDSWFSLGSFTATNVKLAQRFVLPEPKWTRYLKLNLLNHYGSEFYCTLSFLEVYGIDAVEKMLEDLISSEDNKLSVSSTVPLSDETTSPPGSNKPVASSEHDIVYEDLLVEEPGSTLDLRRRKMDVNGPDPVEEIRNLPVNRMPGDSVLKILMKKVRSLDQNLAILERYSGEVNLRYRDIHQGLDREVAEIGKMIDMIVSTLHNLSESKSKMV</sequence>
<dbReference type="InterPro" id="IPR045120">
    <property type="entry name" value="Suco/Slp1-like"/>
</dbReference>
<organism evidence="7 8">
    <name type="scientific">Genlisea aurea</name>
    <dbReference type="NCBI Taxonomy" id="192259"/>
    <lineage>
        <taxon>Eukaryota</taxon>
        <taxon>Viridiplantae</taxon>
        <taxon>Streptophyta</taxon>
        <taxon>Embryophyta</taxon>
        <taxon>Tracheophyta</taxon>
        <taxon>Spermatophyta</taxon>
        <taxon>Magnoliopsida</taxon>
        <taxon>eudicotyledons</taxon>
        <taxon>Gunneridae</taxon>
        <taxon>Pentapetalae</taxon>
        <taxon>asterids</taxon>
        <taxon>lamiids</taxon>
        <taxon>Lamiales</taxon>
        <taxon>Lentibulariaceae</taxon>
        <taxon>Genlisea</taxon>
    </lineage>
</organism>
<evidence type="ECO:0000256" key="5">
    <source>
        <dbReference type="SAM" id="MobiDB-lite"/>
    </source>
</evidence>
<evidence type="ECO:0000313" key="7">
    <source>
        <dbReference type="EMBL" id="EPS64681.1"/>
    </source>
</evidence>
<reference evidence="7 8" key="1">
    <citation type="journal article" date="2013" name="BMC Genomics">
        <title>The miniature genome of a carnivorous plant Genlisea aurea contains a low number of genes and short non-coding sequences.</title>
        <authorList>
            <person name="Leushkin E.V."/>
            <person name="Sutormin R.A."/>
            <person name="Nabieva E.R."/>
            <person name="Penin A.A."/>
            <person name="Kondrashov A.S."/>
            <person name="Logacheva M.D."/>
        </authorList>
    </citation>
    <scope>NUCLEOTIDE SEQUENCE [LARGE SCALE GENOMIC DNA]</scope>
</reference>
<keyword evidence="4" id="KW-0472">Membrane</keyword>
<feature type="non-terminal residue" evidence="7">
    <location>
        <position position="335"/>
    </location>
</feature>
<dbReference type="GO" id="GO:0016020">
    <property type="term" value="C:membrane"/>
    <property type="evidence" value="ECO:0007669"/>
    <property type="project" value="InterPro"/>
</dbReference>
<keyword evidence="3" id="KW-1133">Transmembrane helix</keyword>
<dbReference type="PROSITE" id="PS51469">
    <property type="entry name" value="SUN"/>
    <property type="match status" value="1"/>
</dbReference>
<dbReference type="Pfam" id="PF07738">
    <property type="entry name" value="Sad1_UNC"/>
    <property type="match status" value="1"/>
</dbReference>
<dbReference type="GO" id="GO:0005737">
    <property type="term" value="C:cytoplasm"/>
    <property type="evidence" value="ECO:0007669"/>
    <property type="project" value="TreeGrafter"/>
</dbReference>
<evidence type="ECO:0000256" key="1">
    <source>
        <dbReference type="ARBA" id="ARBA00004308"/>
    </source>
</evidence>
<dbReference type="SUPFAM" id="SSF49785">
    <property type="entry name" value="Galactose-binding domain-like"/>
    <property type="match status" value="1"/>
</dbReference>
<name>S8CJ32_9LAMI</name>
<comment type="subcellular location">
    <subcellularLocation>
        <location evidence="1">Endomembrane system</location>
    </subcellularLocation>
</comment>
<dbReference type="PANTHER" id="PTHR12953:SF0">
    <property type="entry name" value="SUN DOMAIN-CONTAINING OSSIFICATION FACTOR"/>
    <property type="match status" value="1"/>
</dbReference>
<feature type="domain" description="SUN" evidence="6">
    <location>
        <begin position="20"/>
        <end position="180"/>
    </location>
</feature>
<dbReference type="InterPro" id="IPR012919">
    <property type="entry name" value="SUN_dom"/>
</dbReference>